<dbReference type="InterPro" id="IPR027417">
    <property type="entry name" value="P-loop_NTPase"/>
</dbReference>
<dbReference type="Pfam" id="PF13401">
    <property type="entry name" value="AAA_22"/>
    <property type="match status" value="1"/>
</dbReference>
<dbReference type="InterPro" id="IPR036680">
    <property type="entry name" value="SPOR-like_sf"/>
</dbReference>
<feature type="region of interest" description="Disordered" evidence="1">
    <location>
        <begin position="263"/>
        <end position="306"/>
    </location>
</feature>
<dbReference type="GO" id="GO:0042834">
    <property type="term" value="F:peptidoglycan binding"/>
    <property type="evidence" value="ECO:0007669"/>
    <property type="project" value="InterPro"/>
</dbReference>
<keyword evidence="2" id="KW-1133">Transmembrane helix</keyword>
<evidence type="ECO:0000256" key="1">
    <source>
        <dbReference type="SAM" id="MobiDB-lite"/>
    </source>
</evidence>
<dbReference type="PROSITE" id="PS51724">
    <property type="entry name" value="SPOR"/>
    <property type="match status" value="1"/>
</dbReference>
<keyword evidence="2" id="KW-0472">Membrane</keyword>
<evidence type="ECO:0000313" key="5">
    <source>
        <dbReference type="Proteomes" id="UP000179786"/>
    </source>
</evidence>
<accession>A0A1S1MTF9</accession>
<organism evidence="4 5">
    <name type="scientific">Pseudoalteromonas amylolytica</name>
    <dbReference type="NCBI Taxonomy" id="1859457"/>
    <lineage>
        <taxon>Bacteria</taxon>
        <taxon>Pseudomonadati</taxon>
        <taxon>Pseudomonadota</taxon>
        <taxon>Gammaproteobacteria</taxon>
        <taxon>Alteromonadales</taxon>
        <taxon>Pseudoalteromonadaceae</taxon>
        <taxon>Pseudoalteromonas</taxon>
    </lineage>
</organism>
<dbReference type="Gene3D" id="3.30.70.1070">
    <property type="entry name" value="Sporulation related repeat"/>
    <property type="match status" value="1"/>
</dbReference>
<dbReference type="SUPFAM" id="SSF52540">
    <property type="entry name" value="P-loop containing nucleoside triphosphate hydrolases"/>
    <property type="match status" value="1"/>
</dbReference>
<dbReference type="GO" id="GO:0016887">
    <property type="term" value="F:ATP hydrolysis activity"/>
    <property type="evidence" value="ECO:0007669"/>
    <property type="project" value="InterPro"/>
</dbReference>
<protein>
    <recommendedName>
        <fullName evidence="3">SPOR domain-containing protein</fullName>
    </recommendedName>
</protein>
<feature type="domain" description="SPOR" evidence="3">
    <location>
        <begin position="388"/>
        <end position="466"/>
    </location>
</feature>
<dbReference type="Pfam" id="PF05036">
    <property type="entry name" value="SPOR"/>
    <property type="match status" value="1"/>
</dbReference>
<evidence type="ECO:0000259" key="3">
    <source>
        <dbReference type="PROSITE" id="PS51724"/>
    </source>
</evidence>
<keyword evidence="2" id="KW-0812">Transmembrane</keyword>
<gene>
    <name evidence="4" type="ORF">BET10_16765</name>
</gene>
<sequence length="478" mass="53382">MQSQILPSRSALVDRIALQFEYGQNLICLVGPSGLGKSYIAESFITDKYPEFNKAFIQLSASTKDVDLMTELLQHSFRGPLIDHHLSLTQNFINLYRQNPCEPCLWVLDGARHLSEEMAAQLALLAKNSPVTLYILVTAQTPNMLPNALDIHLEPLSSMESVKLMSMFFKQLPMREDPIFQTFLNACQGNPALLLQWQSEQQVELRPQHKKSIKSSWHLVLFSVLLALLMVALIYQKELTGLLPTNSVSSEVDTVLPTVAAIKAEPPQKNSTEDVVTTPVQRQPETQSEPKLLREQPNTTSNDMAQSQQDIQAIVSALDSDLTQTTSDSQTPEDREAAPNAQVKLIEQGKHQAAADAKAGTTIPEEAPSTSKKPENNELEDDSEWLLTKKDSEWTVQLLAVKDAQVAVEFIAQHQLGDVKVYRTVRASSQWWVVVLGPYATLEEAKSVRTALSEQVLSGQPFFKKVDKIKQEIRQSTR</sequence>
<reference evidence="4 5" key="1">
    <citation type="submission" date="2016-09" db="EMBL/GenBank/DDBJ databases">
        <title>Pseudoalteromonas amylolytica sp. nov., isolated from the surface seawater.</title>
        <authorList>
            <person name="Wu Y.-H."/>
            <person name="Cheng H."/>
            <person name="Jin X.-B."/>
            <person name="Wang C.-S."/>
            <person name="Xu X.-W."/>
        </authorList>
    </citation>
    <scope>NUCLEOTIDE SEQUENCE [LARGE SCALE GENOMIC DNA]</scope>
    <source>
        <strain evidence="4 5">JW1</strain>
    </source>
</reference>
<dbReference type="InterPro" id="IPR049945">
    <property type="entry name" value="AAA_22"/>
</dbReference>
<dbReference type="RefSeq" id="WP_070986395.1">
    <property type="nucleotide sequence ID" value="NZ_MKJU01000028.1"/>
</dbReference>
<dbReference type="InterPro" id="IPR007730">
    <property type="entry name" value="SPOR-like_dom"/>
</dbReference>
<feature type="transmembrane region" description="Helical" evidence="2">
    <location>
        <begin position="216"/>
        <end position="235"/>
    </location>
</feature>
<dbReference type="OrthoDB" id="6313942at2"/>
<dbReference type="STRING" id="1859457.BET10_16765"/>
<keyword evidence="5" id="KW-1185">Reference proteome</keyword>
<dbReference type="AlphaFoldDB" id="A0A1S1MTF9"/>
<name>A0A1S1MTF9_9GAMM</name>
<dbReference type="EMBL" id="MKJU01000028">
    <property type="protein sequence ID" value="OHU89767.1"/>
    <property type="molecule type" value="Genomic_DNA"/>
</dbReference>
<evidence type="ECO:0000313" key="4">
    <source>
        <dbReference type="EMBL" id="OHU89767.1"/>
    </source>
</evidence>
<dbReference type="Gene3D" id="3.40.50.300">
    <property type="entry name" value="P-loop containing nucleotide triphosphate hydrolases"/>
    <property type="match status" value="1"/>
</dbReference>
<feature type="region of interest" description="Disordered" evidence="1">
    <location>
        <begin position="349"/>
        <end position="382"/>
    </location>
</feature>
<comment type="caution">
    <text evidence="4">The sequence shown here is derived from an EMBL/GenBank/DDBJ whole genome shotgun (WGS) entry which is preliminary data.</text>
</comment>
<proteinExistence type="predicted"/>
<feature type="compositionally biased region" description="Polar residues" evidence="1">
    <location>
        <begin position="268"/>
        <end position="289"/>
    </location>
</feature>
<dbReference type="SUPFAM" id="SSF110997">
    <property type="entry name" value="Sporulation related repeat"/>
    <property type="match status" value="1"/>
</dbReference>
<evidence type="ECO:0000256" key="2">
    <source>
        <dbReference type="SAM" id="Phobius"/>
    </source>
</evidence>
<dbReference type="Proteomes" id="UP000179786">
    <property type="component" value="Unassembled WGS sequence"/>
</dbReference>
<feature type="compositionally biased region" description="Polar residues" evidence="1">
    <location>
        <begin position="296"/>
        <end position="306"/>
    </location>
</feature>